<evidence type="ECO:0000313" key="2">
    <source>
        <dbReference type="Proteomes" id="UP000181873"/>
    </source>
</evidence>
<reference evidence="1 2" key="1">
    <citation type="submission" date="2016-06" db="EMBL/GenBank/DDBJ databases">
        <title>First insights into the genetic diversity and population structure of in the Bacillus cereus group bacteria from diverse marine environments.</title>
        <authorList>
            <person name="Liu Y."/>
            <person name="Lai Q."/>
            <person name="Shao Z."/>
        </authorList>
    </citation>
    <scope>NUCLEOTIDE SEQUENCE [LARGE SCALE GENOMIC DNA]</scope>
    <source>
        <strain evidence="1 2">N35-10-2</strain>
    </source>
</reference>
<dbReference type="EMBL" id="MAOE01000130">
    <property type="protein sequence ID" value="OJD56813.1"/>
    <property type="molecule type" value="Genomic_DNA"/>
</dbReference>
<comment type="caution">
    <text evidence="1">The sequence shown here is derived from an EMBL/GenBank/DDBJ whole genome shotgun (WGS) entry which is preliminary data.</text>
</comment>
<name>A0A1J9TY29_9BACI</name>
<gene>
    <name evidence="1" type="ORF">BAU25_20275</name>
</gene>
<protein>
    <submittedName>
        <fullName evidence="1">Uncharacterized protein</fullName>
    </submittedName>
</protein>
<proteinExistence type="predicted"/>
<dbReference type="Proteomes" id="UP000181873">
    <property type="component" value="Unassembled WGS sequence"/>
</dbReference>
<evidence type="ECO:0000313" key="1">
    <source>
        <dbReference type="EMBL" id="OJD56813.1"/>
    </source>
</evidence>
<organism evidence="1 2">
    <name type="scientific">Bacillus albus</name>
    <dbReference type="NCBI Taxonomy" id="2026189"/>
    <lineage>
        <taxon>Bacteria</taxon>
        <taxon>Bacillati</taxon>
        <taxon>Bacillota</taxon>
        <taxon>Bacilli</taxon>
        <taxon>Bacillales</taxon>
        <taxon>Bacillaceae</taxon>
        <taxon>Bacillus</taxon>
        <taxon>Bacillus cereus group</taxon>
    </lineage>
</organism>
<sequence length="69" mass="8404">MKGGRVLNFMILLTGISILFLLYWCVVNQYIVVKWNFIVKKFNENIAFGMFITCMLFWLQYVFKMFFDR</sequence>
<dbReference type="AlphaFoldDB" id="A0A1J9TY29"/>
<accession>A0A1J9TY29</accession>